<evidence type="ECO:0000256" key="2">
    <source>
        <dbReference type="ARBA" id="ARBA00023157"/>
    </source>
</evidence>
<dbReference type="AlphaFoldDB" id="A0A0N5AHH2"/>
<dbReference type="PANTHER" id="PTHR22906:SF48">
    <property type="entry name" value="THROMBOSPONDIN TYPE 1 DOMAIN PROTEIN"/>
    <property type="match status" value="1"/>
</dbReference>
<dbReference type="PANTHER" id="PTHR22906">
    <property type="entry name" value="PROPERDIN"/>
    <property type="match status" value="1"/>
</dbReference>
<proteinExistence type="predicted"/>
<keyword evidence="3" id="KW-0732">Signal</keyword>
<dbReference type="InterPro" id="IPR052065">
    <property type="entry name" value="Compl_asym_regulator"/>
</dbReference>
<sequence>MFPFTNVAALILLNAILCINAAPKPQQVSTSVCLTCTVQCPTCQGQWGEWGPWSDCTYQYGVWGMTRERTCLGTNCEGARDEAIQCTPPTTTTLAPPVWSNWGSWGSCSASCGGGIQSRTRQCIKVTGQTMDCAGASTEQRNCNPQPCCKWSEWSAWSGCSVTCGEGLSVRHRQCSCSQGCQGESMQQQTCSSPSCQPACDPGCGTGCCTISISCSSCLPSQPCASTCYPSSSSSVPIIGADNVPVIGSTVPTIPTISSSSLPVIGSSNIPQITARSVPDIAQENSDSEVALISSVPQISNGNIPTIGGTLSSIGTTSGFTTATNASVPQLSSAAASVNTNNAGLQIGNGASYSEPAQAAYNPYNNIMWNRR</sequence>
<dbReference type="FunFam" id="2.20.100.10:FF:000001">
    <property type="entry name" value="semaphorin-5A isoform X1"/>
    <property type="match status" value="1"/>
</dbReference>
<dbReference type="SUPFAM" id="SSF82895">
    <property type="entry name" value="TSP-1 type 1 repeat"/>
    <property type="match status" value="3"/>
</dbReference>
<feature type="chain" id="PRO_5005893074" evidence="3">
    <location>
        <begin position="22"/>
        <end position="372"/>
    </location>
</feature>
<keyword evidence="1" id="KW-0677">Repeat</keyword>
<name>A0A0N5AHH2_9BILA</name>
<evidence type="ECO:0000256" key="1">
    <source>
        <dbReference type="ARBA" id="ARBA00022737"/>
    </source>
</evidence>
<feature type="signal peptide" evidence="3">
    <location>
        <begin position="1"/>
        <end position="21"/>
    </location>
</feature>
<dbReference type="WBParaSite" id="SMUV_0000382401-mRNA-1">
    <property type="protein sequence ID" value="SMUV_0000382401-mRNA-1"/>
    <property type="gene ID" value="SMUV_0000382401"/>
</dbReference>
<reference evidence="5" key="1">
    <citation type="submission" date="2017-02" db="UniProtKB">
        <authorList>
            <consortium name="WormBaseParasite"/>
        </authorList>
    </citation>
    <scope>IDENTIFICATION</scope>
</reference>
<organism evidence="4 5">
    <name type="scientific">Syphacia muris</name>
    <dbReference type="NCBI Taxonomy" id="451379"/>
    <lineage>
        <taxon>Eukaryota</taxon>
        <taxon>Metazoa</taxon>
        <taxon>Ecdysozoa</taxon>
        <taxon>Nematoda</taxon>
        <taxon>Chromadorea</taxon>
        <taxon>Rhabditida</taxon>
        <taxon>Spirurina</taxon>
        <taxon>Oxyuridomorpha</taxon>
        <taxon>Oxyuroidea</taxon>
        <taxon>Oxyuridae</taxon>
        <taxon>Syphacia</taxon>
    </lineage>
</organism>
<dbReference type="InterPro" id="IPR000884">
    <property type="entry name" value="TSP1_rpt"/>
</dbReference>
<evidence type="ECO:0000256" key="3">
    <source>
        <dbReference type="SAM" id="SignalP"/>
    </source>
</evidence>
<dbReference type="Gene3D" id="2.20.100.10">
    <property type="entry name" value="Thrombospondin type-1 (TSP1) repeat"/>
    <property type="match status" value="3"/>
</dbReference>
<dbReference type="InterPro" id="IPR036383">
    <property type="entry name" value="TSP1_rpt_sf"/>
</dbReference>
<accession>A0A0N5AHH2</accession>
<evidence type="ECO:0000313" key="5">
    <source>
        <dbReference type="WBParaSite" id="SMUV_0000382401-mRNA-1"/>
    </source>
</evidence>
<evidence type="ECO:0000313" key="4">
    <source>
        <dbReference type="Proteomes" id="UP000046393"/>
    </source>
</evidence>
<dbReference type="PRINTS" id="PR01705">
    <property type="entry name" value="TSP1REPEAT"/>
</dbReference>
<keyword evidence="2" id="KW-1015">Disulfide bond</keyword>
<keyword evidence="4" id="KW-1185">Reference proteome</keyword>
<protein>
    <submittedName>
        <fullName evidence="5">PSI domain-containing protein</fullName>
    </submittedName>
</protein>
<dbReference type="SMART" id="SM00209">
    <property type="entry name" value="TSP1"/>
    <property type="match status" value="3"/>
</dbReference>
<dbReference type="STRING" id="451379.A0A0N5AHH2"/>
<dbReference type="Pfam" id="PF00090">
    <property type="entry name" value="TSP_1"/>
    <property type="match status" value="2"/>
</dbReference>
<dbReference type="PROSITE" id="PS50092">
    <property type="entry name" value="TSP1"/>
    <property type="match status" value="3"/>
</dbReference>
<dbReference type="Proteomes" id="UP000046393">
    <property type="component" value="Unplaced"/>
</dbReference>